<organism evidence="2 3">
    <name type="scientific">Adhaeribacter soli</name>
    <dbReference type="NCBI Taxonomy" id="2607655"/>
    <lineage>
        <taxon>Bacteria</taxon>
        <taxon>Pseudomonadati</taxon>
        <taxon>Bacteroidota</taxon>
        <taxon>Cytophagia</taxon>
        <taxon>Cytophagales</taxon>
        <taxon>Hymenobacteraceae</taxon>
        <taxon>Adhaeribacter</taxon>
    </lineage>
</organism>
<protein>
    <submittedName>
        <fullName evidence="2">AAA family ATPase</fullName>
    </submittedName>
</protein>
<dbReference type="AlphaFoldDB" id="A0A5N1IUE5"/>
<gene>
    <name evidence="2" type="ORF">F0P94_09905</name>
</gene>
<feature type="domain" description="Protein CR006 P-loop" evidence="1">
    <location>
        <begin position="17"/>
        <end position="720"/>
    </location>
</feature>
<evidence type="ECO:0000313" key="3">
    <source>
        <dbReference type="Proteomes" id="UP000326570"/>
    </source>
</evidence>
<dbReference type="SUPFAM" id="SSF52540">
    <property type="entry name" value="P-loop containing nucleoside triphosphate hydrolases"/>
    <property type="match status" value="1"/>
</dbReference>
<dbReference type="EMBL" id="VTWT01000005">
    <property type="protein sequence ID" value="KAA9333561.1"/>
    <property type="molecule type" value="Genomic_DNA"/>
</dbReference>
<reference evidence="2 3" key="1">
    <citation type="submission" date="2019-09" db="EMBL/GenBank/DDBJ databases">
        <title>Genome sequence of Adhaeribacter sp. M2.</title>
        <authorList>
            <person name="Srinivasan S."/>
        </authorList>
    </citation>
    <scope>NUCLEOTIDE SEQUENCE [LARGE SCALE GENOMIC DNA]</scope>
    <source>
        <strain evidence="2 3">M2</strain>
    </source>
</reference>
<comment type="caution">
    <text evidence="2">The sequence shown here is derived from an EMBL/GenBank/DDBJ whole genome shotgun (WGS) entry which is preliminary data.</text>
</comment>
<evidence type="ECO:0000313" key="2">
    <source>
        <dbReference type="EMBL" id="KAA9333561.1"/>
    </source>
</evidence>
<name>A0A5N1IUE5_9BACT</name>
<dbReference type="InterPro" id="IPR026866">
    <property type="entry name" value="CR006_AAA"/>
</dbReference>
<dbReference type="PANTHER" id="PTHR32114:SF2">
    <property type="entry name" value="ABC TRANSPORTER ABCH.3"/>
    <property type="match status" value="1"/>
</dbReference>
<evidence type="ECO:0000259" key="1">
    <source>
        <dbReference type="Pfam" id="PF13166"/>
    </source>
</evidence>
<dbReference type="InterPro" id="IPR027417">
    <property type="entry name" value="P-loop_NTPase"/>
</dbReference>
<accession>A0A5N1IUE5</accession>
<dbReference type="Gene3D" id="3.40.50.300">
    <property type="entry name" value="P-loop containing nucleotide triphosphate hydrolases"/>
    <property type="match status" value="2"/>
</dbReference>
<dbReference type="PANTHER" id="PTHR32114">
    <property type="entry name" value="ABC TRANSPORTER ABCH.3"/>
    <property type="match status" value="1"/>
</dbReference>
<proteinExistence type="predicted"/>
<dbReference type="Proteomes" id="UP000326570">
    <property type="component" value="Unassembled WGS sequence"/>
</dbReference>
<keyword evidence="3" id="KW-1185">Reference proteome</keyword>
<sequence>MITSINKLENFGCYEKYIHNATDIPDFGKVNIIYGNNGSGKTTLSNLFYLLSKHCKEKQTVFKEYIEEGSSIELAAKDGKITEKNVLEKNLDLYVFNSKFISDHVFNGNTANIESFSSDIKLTNEEINIIDKRLQVLTHRQSKIQSWQNKLDESLSKCWDKQSKVFQKKINNARLTNLKPQNTDYSSEAYSKLEQELTELYRNYEKKSKEQLTIERYENLNLEIEEIRILDIDIQGIKVLLQKSIKTEAKDKLKGRINDFQKLVNTNNYSNVISDLNSWYRTGGRLLFLSQRDDKTCPLCFSDLSETIDDAVDSFVNYFSDEVVKAHEQIDSLLNKLDSLINGKVVERNNSKLSTVKDTCNGLGVSFEYDERSDTTKLNKQLLDLSKTLKEKKLNIEKLIILTVSEYQLIEDYNLEVSRIKNEIGKGIEKELKVLGKKTLQEITNDIKAKLKKTVIIEYNLPENNIFSLKKESNAKIAAILANLSSIIISQISTLQIKRAEEISKLNAESKYVNIYLSHLGINHFSIYKEDKDLDNVIITFSKTGKKKTKLSHSLSEGEKTALAFAYFISKIRVERIESNDIDYNKCIVVIDDPISSLDDNRLFQTANLIESFFFYNSATDNQICQLFLFSHNLTFLKYIYTALKTNDSLKKEIKEYCLYYENPKIRKIPSSLKNFTNTYLVKLKNIIDFKENKVEYDTAKNYLPNFIRIVLETFLSFKLALVDDGNKMPGLSYLINTMVKELNEIEDKTIDNINKEGLIARLNYLRKISDHESHGNISRAEGFNFISEDELKQFTKYTLQTIGYIDSLHFRRAKSHT</sequence>
<dbReference type="RefSeq" id="WP_150903729.1">
    <property type="nucleotide sequence ID" value="NZ_VTWT01000005.1"/>
</dbReference>
<dbReference type="Pfam" id="PF13166">
    <property type="entry name" value="AAA_13"/>
    <property type="match status" value="1"/>
</dbReference>